<evidence type="ECO:0000256" key="14">
    <source>
        <dbReference type="ARBA" id="ARBA00025153"/>
    </source>
</evidence>
<evidence type="ECO:0000256" key="9">
    <source>
        <dbReference type="ARBA" id="ARBA00022958"/>
    </source>
</evidence>
<dbReference type="HAMAP" id="MF_01965">
    <property type="entry name" value="NADHX_dehydratase"/>
    <property type="match status" value="1"/>
</dbReference>
<evidence type="ECO:0000256" key="7">
    <source>
        <dbReference type="ARBA" id="ARBA00022840"/>
    </source>
</evidence>
<keyword evidence="5 18" id="KW-0479">Metal-binding</keyword>
<evidence type="ECO:0000256" key="4">
    <source>
        <dbReference type="ARBA" id="ARBA00009524"/>
    </source>
</evidence>
<dbReference type="SUPFAM" id="SSF64153">
    <property type="entry name" value="YjeF N-terminal domain-like"/>
    <property type="match status" value="1"/>
</dbReference>
<evidence type="ECO:0000259" key="21">
    <source>
        <dbReference type="PROSITE" id="PS51385"/>
    </source>
</evidence>
<comment type="cofactor">
    <cofactor evidence="17">
        <name>Mg(2+)</name>
        <dbReference type="ChEBI" id="CHEBI:18420"/>
    </cofactor>
</comment>
<protein>
    <recommendedName>
        <fullName evidence="19">Bifunctional NAD(P)H-hydrate repair enzyme</fullName>
    </recommendedName>
    <alternativeName>
        <fullName evidence="19">Nicotinamide nucleotide repair protein</fullName>
    </alternativeName>
    <domain>
        <recommendedName>
            <fullName evidence="19">ADP-dependent (S)-NAD(P)H-hydrate dehydratase</fullName>
            <ecNumber evidence="19">4.2.1.136</ecNumber>
        </recommendedName>
        <alternativeName>
            <fullName evidence="19">ADP-dependent NAD(P)HX dehydratase</fullName>
        </alternativeName>
    </domain>
    <domain>
        <recommendedName>
            <fullName evidence="19">NAD(P)H-hydrate epimerase</fullName>
            <ecNumber evidence="19">5.1.99.6</ecNumber>
        </recommendedName>
    </domain>
</protein>
<dbReference type="NCBIfam" id="TIGR00196">
    <property type="entry name" value="yjeF_cterm"/>
    <property type="match status" value="1"/>
</dbReference>
<feature type="binding site" evidence="17">
    <location>
        <begin position="407"/>
        <end position="411"/>
    </location>
    <ligand>
        <name>AMP</name>
        <dbReference type="ChEBI" id="CHEBI:456215"/>
    </ligand>
</feature>
<dbReference type="InterPro" id="IPR029056">
    <property type="entry name" value="Ribokinase-like"/>
</dbReference>
<dbReference type="InterPro" id="IPR000631">
    <property type="entry name" value="CARKD"/>
</dbReference>
<name>A0ABR7RXX8_AQUAC</name>
<dbReference type="CDD" id="cd01171">
    <property type="entry name" value="YXKO-related"/>
    <property type="match status" value="1"/>
</dbReference>
<dbReference type="Proteomes" id="UP000744555">
    <property type="component" value="Unassembled WGS sequence"/>
</dbReference>
<evidence type="ECO:0000256" key="2">
    <source>
        <dbReference type="ARBA" id="ARBA00000909"/>
    </source>
</evidence>
<comment type="catalytic activity">
    <reaction evidence="15 17 19">
        <text>(6S)-NADHX + ADP = AMP + phosphate + NADH + H(+)</text>
        <dbReference type="Rhea" id="RHEA:32223"/>
        <dbReference type="ChEBI" id="CHEBI:15378"/>
        <dbReference type="ChEBI" id="CHEBI:43474"/>
        <dbReference type="ChEBI" id="CHEBI:57945"/>
        <dbReference type="ChEBI" id="CHEBI:64074"/>
        <dbReference type="ChEBI" id="CHEBI:456215"/>
        <dbReference type="ChEBI" id="CHEBI:456216"/>
        <dbReference type="EC" id="4.2.1.136"/>
    </reaction>
</comment>
<evidence type="ECO:0000256" key="13">
    <source>
        <dbReference type="ARBA" id="ARBA00023268"/>
    </source>
</evidence>
<keyword evidence="11 18" id="KW-0413">Isomerase</keyword>
<feature type="binding site" evidence="17">
    <location>
        <position position="370"/>
    </location>
    <ligand>
        <name>(6S)-NADPHX</name>
        <dbReference type="ChEBI" id="CHEBI:64076"/>
    </ligand>
</feature>
<comment type="similarity">
    <text evidence="18">Belongs to the NnrE/AIBP family.</text>
</comment>
<reference evidence="22 23" key="1">
    <citation type="submission" date="2016-06" db="EMBL/GenBank/DDBJ databases">
        <authorList>
            <person name="Ramos C."/>
            <person name="Pintado A."/>
            <person name="Crespo-Gomez J.I."/>
        </authorList>
    </citation>
    <scope>NUCLEOTIDE SEQUENCE [LARGE SCALE GENOMIC DNA]</scope>
    <source>
        <strain evidence="22 23">AVO110</strain>
    </source>
</reference>
<dbReference type="InterPro" id="IPR004443">
    <property type="entry name" value="YjeF_N_dom"/>
</dbReference>
<comment type="caution">
    <text evidence="18">Lacks conserved residue(s) required for the propagation of feature annotation.</text>
</comment>
<comment type="similarity">
    <text evidence="3 19">In the N-terminal section; belongs to the NnrE/AIBP family.</text>
</comment>
<comment type="catalytic activity">
    <reaction evidence="2 18 19">
        <text>(6R)-NADPHX = (6S)-NADPHX</text>
        <dbReference type="Rhea" id="RHEA:32227"/>
        <dbReference type="ChEBI" id="CHEBI:64076"/>
        <dbReference type="ChEBI" id="CHEBI:64077"/>
        <dbReference type="EC" id="5.1.99.6"/>
    </reaction>
</comment>
<feature type="binding site" evidence="18">
    <location>
        <position position="164"/>
    </location>
    <ligand>
        <name>K(+)</name>
        <dbReference type="ChEBI" id="CHEBI:29103"/>
    </ligand>
</feature>
<dbReference type="InterPro" id="IPR030677">
    <property type="entry name" value="Nnr"/>
</dbReference>
<keyword evidence="6 17" id="KW-0547">Nucleotide-binding</keyword>
<feature type="binding site" evidence="18">
    <location>
        <position position="128"/>
    </location>
    <ligand>
        <name>K(+)</name>
        <dbReference type="ChEBI" id="CHEBI:29103"/>
    </ligand>
</feature>
<comment type="catalytic activity">
    <reaction evidence="1 18 19">
        <text>(6R)-NADHX = (6S)-NADHX</text>
        <dbReference type="Rhea" id="RHEA:32215"/>
        <dbReference type="ChEBI" id="CHEBI:64074"/>
        <dbReference type="ChEBI" id="CHEBI:64075"/>
        <dbReference type="EC" id="5.1.99.6"/>
    </reaction>
</comment>
<comment type="caution">
    <text evidence="22">The sequence shown here is derived from an EMBL/GenBank/DDBJ whole genome shotgun (WGS) entry which is preliminary data.</text>
</comment>
<feature type="domain" description="YjeF N-terminal" evidence="21">
    <location>
        <begin position="18"/>
        <end position="218"/>
    </location>
</feature>
<feature type="binding site" evidence="17">
    <location>
        <position position="323"/>
    </location>
    <ligand>
        <name>(6S)-NADPHX</name>
        <dbReference type="ChEBI" id="CHEBI:64076"/>
    </ligand>
</feature>
<dbReference type="InterPro" id="IPR036652">
    <property type="entry name" value="YjeF_N_dom_sf"/>
</dbReference>
<dbReference type="SUPFAM" id="SSF53613">
    <property type="entry name" value="Ribokinase-like"/>
    <property type="match status" value="1"/>
</dbReference>
<comment type="function">
    <text evidence="14 19">Bifunctional enzyme that catalyzes the epimerization of the S- and R-forms of NAD(P)HX and the dehydration of the S-form of NAD(P)HX at the expense of ADP, which is converted to AMP. This allows the repair of both epimers of NAD(P)HX, a damaged form of NAD(P)H that is a result of enzymatic or heat-dependent hydration.</text>
</comment>
<organism evidence="22 23">
    <name type="scientific">Aquipseudomonas alcaligenes</name>
    <name type="common">Pseudomonas alcaligenes</name>
    <dbReference type="NCBI Taxonomy" id="43263"/>
    <lineage>
        <taxon>Bacteria</taxon>
        <taxon>Pseudomonadati</taxon>
        <taxon>Pseudomonadota</taxon>
        <taxon>Gammaproteobacteria</taxon>
        <taxon>Pseudomonadales</taxon>
        <taxon>Pseudomonadaceae</taxon>
        <taxon>Aquipseudomonas</taxon>
    </lineage>
</organism>
<evidence type="ECO:0000256" key="10">
    <source>
        <dbReference type="ARBA" id="ARBA00023027"/>
    </source>
</evidence>
<keyword evidence="13" id="KW-0511">Multifunctional enzyme</keyword>
<dbReference type="EMBL" id="LZEU01000001">
    <property type="protein sequence ID" value="MBC9249181.1"/>
    <property type="molecule type" value="Genomic_DNA"/>
</dbReference>
<keyword evidence="10 17" id="KW-0520">NAD</keyword>
<dbReference type="EC" id="5.1.99.6" evidence="19"/>
<dbReference type="EC" id="4.2.1.136" evidence="19"/>
<feature type="binding site" evidence="18">
    <location>
        <position position="161"/>
    </location>
    <ligand>
        <name>(6S)-NADPHX</name>
        <dbReference type="ChEBI" id="CHEBI:64076"/>
    </ligand>
</feature>
<accession>A0ABR7RXX8</accession>
<feature type="binding site" evidence="17">
    <location>
        <position position="262"/>
    </location>
    <ligand>
        <name>(6S)-NADPHX</name>
        <dbReference type="ChEBI" id="CHEBI:64076"/>
    </ligand>
</feature>
<comment type="similarity">
    <text evidence="4 19">In the C-terminal section; belongs to the NnrD/CARKD family.</text>
</comment>
<evidence type="ECO:0000256" key="19">
    <source>
        <dbReference type="PIRNR" id="PIRNR017184"/>
    </source>
</evidence>
<comment type="function">
    <text evidence="18">Catalyzes the epimerization of the S- and R-forms of NAD(P)HX, a damaged form of NAD(P)H that is a result of enzymatic or heat-dependent hydration. This is a prerequisite for the S-specific NAD(P)H-hydrate dehydratase to allow the repair of both epimers of NAD(P)HX.</text>
</comment>
<evidence type="ECO:0000256" key="8">
    <source>
        <dbReference type="ARBA" id="ARBA00022857"/>
    </source>
</evidence>
<keyword evidence="23" id="KW-1185">Reference proteome</keyword>
<dbReference type="HAMAP" id="MF_01966">
    <property type="entry name" value="NADHX_epimerase"/>
    <property type="match status" value="1"/>
</dbReference>
<evidence type="ECO:0000256" key="6">
    <source>
        <dbReference type="ARBA" id="ARBA00022741"/>
    </source>
</evidence>
<keyword evidence="8 17" id="KW-0521">NADP</keyword>
<dbReference type="Pfam" id="PF01256">
    <property type="entry name" value="Carb_kinase"/>
    <property type="match status" value="1"/>
</dbReference>
<evidence type="ECO:0000256" key="17">
    <source>
        <dbReference type="HAMAP-Rule" id="MF_01965"/>
    </source>
</evidence>
<evidence type="ECO:0000313" key="22">
    <source>
        <dbReference type="EMBL" id="MBC9249181.1"/>
    </source>
</evidence>
<keyword evidence="7 17" id="KW-0067">ATP-binding</keyword>
<feature type="domain" description="YjeF C-terminal" evidence="20">
    <location>
        <begin position="227"/>
        <end position="494"/>
    </location>
</feature>
<comment type="cofactor">
    <cofactor evidence="18 19">
        <name>K(+)</name>
        <dbReference type="ChEBI" id="CHEBI:29103"/>
    </cofactor>
    <text evidence="18 19">Binds 1 potassium ion per subunit.</text>
</comment>
<sequence>MSLAEESLPLPLYTAAQVRELDARLIAAGTPGFELMQRAAHAAWRALRRRWPQAGEVTVLAGAGNNAGDGYLVAELARMAGWAVRVLAVGAVGKLAGDAATAHQAALAAGVAVEAWSGGAELRGVLVDGLLGTGFQGELRAPYAEAIARINGSGLPVLALDLPSGLHADNGLVAEQAVRADLTVSFIGLKLGLFTGDAPDWVGELVFDDLQADPQLLAAQACAALRLAGGALPQLAPRSRTAHKGLFGHVLVVGGDRGFGGAALLAAESALRAGAGLVSLATRGEHVAASLARRPEVMCVATDSTYQLPPLCAQADVLVVGPGLGQQAWGRSLLSAVAASARPQVWDADALNLLAAGALQLPADCVLTPHPGEAARLLGISTAEVQGDRPAAALALAQKYQAVVVLKGAGSLIAAPDGRLLLCDRGHPAIAGAGLGDVLAGLIGALRGQGLDAFAAAALAVWLHASAGQQLAVNGRGLAASDLIPTIRQLLEEHAPCLQ</sequence>
<evidence type="ECO:0000313" key="23">
    <source>
        <dbReference type="Proteomes" id="UP000744555"/>
    </source>
</evidence>
<comment type="function">
    <text evidence="17">Catalyzes the dehydration of the S-form of NAD(P)HX at the expense of ADP, which is converted to AMP. Together with NAD(P)HX epimerase, which catalyzes the epimerization of the S- and R-forms, the enzyme allows the repair of both epimers of NAD(P)HX, a damaged form of NAD(P)H that is a result of enzymatic or heat-dependent hydration.</text>
</comment>
<comment type="catalytic activity">
    <reaction evidence="16 17 19">
        <text>(6S)-NADPHX + ADP = AMP + phosphate + NADPH + H(+)</text>
        <dbReference type="Rhea" id="RHEA:32235"/>
        <dbReference type="ChEBI" id="CHEBI:15378"/>
        <dbReference type="ChEBI" id="CHEBI:43474"/>
        <dbReference type="ChEBI" id="CHEBI:57783"/>
        <dbReference type="ChEBI" id="CHEBI:64076"/>
        <dbReference type="ChEBI" id="CHEBI:456215"/>
        <dbReference type="ChEBI" id="CHEBI:456216"/>
        <dbReference type="EC" id="4.2.1.136"/>
    </reaction>
</comment>
<feature type="binding site" evidence="18">
    <location>
        <position position="66"/>
    </location>
    <ligand>
        <name>K(+)</name>
        <dbReference type="ChEBI" id="CHEBI:29103"/>
    </ligand>
</feature>
<evidence type="ECO:0000256" key="1">
    <source>
        <dbReference type="ARBA" id="ARBA00000013"/>
    </source>
</evidence>
<dbReference type="PANTHER" id="PTHR12592:SF0">
    <property type="entry name" value="ATP-DEPENDENT (S)-NAD(P)H-HYDRATE DEHYDRATASE"/>
    <property type="match status" value="1"/>
</dbReference>
<evidence type="ECO:0000256" key="18">
    <source>
        <dbReference type="HAMAP-Rule" id="MF_01966"/>
    </source>
</evidence>
<gene>
    <name evidence="18" type="primary">nnrE</name>
    <name evidence="17" type="synonym">nnrD</name>
    <name evidence="22" type="ORF">A9179_02705</name>
</gene>
<dbReference type="NCBIfam" id="TIGR00197">
    <property type="entry name" value="yjeF_nterm"/>
    <property type="match status" value="1"/>
</dbReference>
<dbReference type="PROSITE" id="PS51383">
    <property type="entry name" value="YJEF_C_3"/>
    <property type="match status" value="1"/>
</dbReference>
<feature type="binding site" evidence="17">
    <location>
        <position position="437"/>
    </location>
    <ligand>
        <name>(6S)-NADPHX</name>
        <dbReference type="ChEBI" id="CHEBI:64076"/>
    </ligand>
</feature>
<dbReference type="InterPro" id="IPR017953">
    <property type="entry name" value="Carbohydrate_kinase_pred_CS"/>
</dbReference>
<evidence type="ECO:0000256" key="12">
    <source>
        <dbReference type="ARBA" id="ARBA00023239"/>
    </source>
</evidence>
<comment type="similarity">
    <text evidence="17">Belongs to the NnrD/CARKD family.</text>
</comment>
<proteinExistence type="inferred from homology"/>
<evidence type="ECO:0000256" key="15">
    <source>
        <dbReference type="ARBA" id="ARBA00048238"/>
    </source>
</evidence>
<evidence type="ECO:0000256" key="16">
    <source>
        <dbReference type="ARBA" id="ARBA00049209"/>
    </source>
</evidence>
<dbReference type="Gene3D" id="3.40.1190.20">
    <property type="match status" value="1"/>
</dbReference>
<evidence type="ECO:0000259" key="20">
    <source>
        <dbReference type="PROSITE" id="PS51383"/>
    </source>
</evidence>
<feature type="binding site" evidence="17">
    <location>
        <position position="436"/>
    </location>
    <ligand>
        <name>AMP</name>
        <dbReference type="ChEBI" id="CHEBI:456215"/>
    </ligand>
</feature>
<feature type="binding site" evidence="18">
    <location>
        <begin position="132"/>
        <end position="138"/>
    </location>
    <ligand>
        <name>(6S)-NADPHX</name>
        <dbReference type="ChEBI" id="CHEBI:64076"/>
    </ligand>
</feature>
<dbReference type="Gene3D" id="3.40.50.10260">
    <property type="entry name" value="YjeF N-terminal domain"/>
    <property type="match status" value="1"/>
</dbReference>
<evidence type="ECO:0000256" key="3">
    <source>
        <dbReference type="ARBA" id="ARBA00006001"/>
    </source>
</evidence>
<comment type="subunit">
    <text evidence="17">Homotetramer.</text>
</comment>
<keyword evidence="12 17" id="KW-0456">Lyase</keyword>
<dbReference type="RefSeq" id="WP_187804336.1">
    <property type="nucleotide sequence ID" value="NZ_LZEU01000001.1"/>
</dbReference>
<dbReference type="PROSITE" id="PS01050">
    <property type="entry name" value="YJEF_C_2"/>
    <property type="match status" value="1"/>
</dbReference>
<dbReference type="PIRSF" id="PIRSF017184">
    <property type="entry name" value="Nnr"/>
    <property type="match status" value="1"/>
</dbReference>
<evidence type="ECO:0000256" key="5">
    <source>
        <dbReference type="ARBA" id="ARBA00022723"/>
    </source>
</evidence>
<dbReference type="PANTHER" id="PTHR12592">
    <property type="entry name" value="ATP-DEPENDENT (S)-NAD(P)H-HYDRATE DEHYDRATASE FAMILY MEMBER"/>
    <property type="match status" value="1"/>
</dbReference>
<feature type="binding site" evidence="18">
    <location>
        <position position="143"/>
    </location>
    <ligand>
        <name>(6S)-NADPHX</name>
        <dbReference type="ChEBI" id="CHEBI:64076"/>
    </ligand>
</feature>
<keyword evidence="9 18" id="KW-0630">Potassium</keyword>
<dbReference type="PROSITE" id="PS51385">
    <property type="entry name" value="YJEF_N"/>
    <property type="match status" value="1"/>
</dbReference>
<evidence type="ECO:0000256" key="11">
    <source>
        <dbReference type="ARBA" id="ARBA00023235"/>
    </source>
</evidence>
<dbReference type="Pfam" id="PF03853">
    <property type="entry name" value="YjeF_N"/>
    <property type="match status" value="1"/>
</dbReference>